<protein>
    <submittedName>
        <fullName evidence="4">LysM domain-containing protein</fullName>
    </submittedName>
</protein>
<dbReference type="AlphaFoldDB" id="A0A0K0F3E2"/>
<dbReference type="InterPro" id="IPR036375">
    <property type="entry name" value="Hemopexin-like_dom_sf"/>
</dbReference>
<keyword evidence="2" id="KW-1133">Transmembrane helix</keyword>
<feature type="region of interest" description="Disordered" evidence="1">
    <location>
        <begin position="91"/>
        <end position="124"/>
    </location>
</feature>
<evidence type="ECO:0000313" key="4">
    <source>
        <dbReference type="WBParaSite" id="SVE_0332500.1"/>
    </source>
</evidence>
<proteinExistence type="predicted"/>
<dbReference type="SUPFAM" id="SSF50923">
    <property type="entry name" value="Hemopexin-like domain"/>
    <property type="match status" value="1"/>
</dbReference>
<keyword evidence="3" id="KW-1185">Reference proteome</keyword>
<evidence type="ECO:0000256" key="1">
    <source>
        <dbReference type="SAM" id="MobiDB-lite"/>
    </source>
</evidence>
<keyword evidence="2" id="KW-0472">Membrane</keyword>
<reference evidence="3" key="1">
    <citation type="submission" date="2014-07" db="EMBL/GenBank/DDBJ databases">
        <authorList>
            <person name="Martin A.A"/>
            <person name="De Silva N."/>
        </authorList>
    </citation>
    <scope>NUCLEOTIDE SEQUENCE</scope>
</reference>
<reference evidence="4" key="2">
    <citation type="submission" date="2015-08" db="UniProtKB">
        <authorList>
            <consortium name="WormBaseParasite"/>
        </authorList>
    </citation>
    <scope>IDENTIFICATION</scope>
</reference>
<name>A0A0K0F3E2_STRVS</name>
<sequence length="351" mass="41075">MFNLSPHWWMVEYLYIKYEDGFHKMKKLSSLVITTTILFLFFIIPYNYGSSLDDTMVQGSNNLISNDENNNSIITPKPIPRISRSEKEALIRASGQDPKKRGRHSRLERSHKKRDRRSPNIYDPNTPWRRNFILPKRIPIIKKEKPLQELKLHKCPKNFDAVTQSKDNITYAFAGDYVYQVWRDFGIPQKAAYKINDLFPGGPRTVNVALTNFRSGVMVLIERNKVYRYRYNKKSKRFYLGNKSPQQLTEKITFLPKIGLQWIDGNIVLFDHGKFATYDPYWNLSTFSADSEPYFPGMPKDIIGMVYKNPSTLLLYTKSNRLAIYDTTVYKVVEEFPIKVEEYVACLTKST</sequence>
<dbReference type="Gene3D" id="2.110.10.10">
    <property type="entry name" value="Hemopexin-like domain"/>
    <property type="match status" value="1"/>
</dbReference>
<accession>A0A0K0F3E2</accession>
<keyword evidence="2" id="KW-0812">Transmembrane</keyword>
<dbReference type="WBParaSite" id="SVE_0332500.1">
    <property type="protein sequence ID" value="SVE_0332500.1"/>
    <property type="gene ID" value="SVE_0332500"/>
</dbReference>
<evidence type="ECO:0000313" key="3">
    <source>
        <dbReference type="Proteomes" id="UP000035680"/>
    </source>
</evidence>
<feature type="transmembrane region" description="Helical" evidence="2">
    <location>
        <begin position="28"/>
        <end position="48"/>
    </location>
</feature>
<feature type="compositionally biased region" description="Basic residues" evidence="1">
    <location>
        <begin position="100"/>
        <end position="116"/>
    </location>
</feature>
<organism evidence="3 4">
    <name type="scientific">Strongyloides venezuelensis</name>
    <name type="common">Threadworm</name>
    <dbReference type="NCBI Taxonomy" id="75913"/>
    <lineage>
        <taxon>Eukaryota</taxon>
        <taxon>Metazoa</taxon>
        <taxon>Ecdysozoa</taxon>
        <taxon>Nematoda</taxon>
        <taxon>Chromadorea</taxon>
        <taxon>Rhabditida</taxon>
        <taxon>Tylenchina</taxon>
        <taxon>Panagrolaimomorpha</taxon>
        <taxon>Strongyloidoidea</taxon>
        <taxon>Strongyloididae</taxon>
        <taxon>Strongyloides</taxon>
    </lineage>
</organism>
<dbReference type="Proteomes" id="UP000035680">
    <property type="component" value="Unassembled WGS sequence"/>
</dbReference>
<evidence type="ECO:0000256" key="2">
    <source>
        <dbReference type="SAM" id="Phobius"/>
    </source>
</evidence>